<evidence type="ECO:0000256" key="1">
    <source>
        <dbReference type="ARBA" id="ARBA00004604"/>
    </source>
</evidence>
<comment type="subcellular location">
    <subcellularLocation>
        <location evidence="1">Nucleus</location>
        <location evidence="1">Nucleolus</location>
    </subcellularLocation>
</comment>
<name>A0A9W9ZPM1_9CNID</name>
<feature type="compositionally biased region" description="Basic and acidic residues" evidence="6">
    <location>
        <begin position="204"/>
        <end position="224"/>
    </location>
</feature>
<sequence length="233" mass="26765">MADEMEEAASQPRSSRKTKKTTPGVVYMSRLPPFMKPAKIRNIFSQYGEVGRLFLQPEDVSVRKKRKKHGGSGRKLFTEGWIEFKDKRIAKAVALSLNNTPIGGKKGGYYHDDIWNIKYLPKFLWGHLSEKIAYEKATKEQRMRTEISQAKKEANFYLQNVEKGKAIDAMETRKRKRPDQKPVEKRLRTYKQHQAIGGSAIKETIPEKSTDKDTGKSLSRDLLRKVFTSTSGR</sequence>
<dbReference type="AlphaFoldDB" id="A0A9W9ZPM1"/>
<dbReference type="PANTHER" id="PTHR12311">
    <property type="entry name" value="ACTIVATOR OF BASAL TRANSCRIPTION 1"/>
    <property type="match status" value="1"/>
</dbReference>
<dbReference type="EMBL" id="MU825896">
    <property type="protein sequence ID" value="KAJ7383649.1"/>
    <property type="molecule type" value="Genomic_DNA"/>
</dbReference>
<dbReference type="InterPro" id="IPR035979">
    <property type="entry name" value="RBD_domain_sf"/>
</dbReference>
<dbReference type="InterPro" id="IPR034353">
    <property type="entry name" value="ABT1/ESF2_RRM"/>
</dbReference>
<evidence type="ECO:0000313" key="8">
    <source>
        <dbReference type="EMBL" id="KAJ7383649.1"/>
    </source>
</evidence>
<reference evidence="8" key="1">
    <citation type="submission" date="2023-01" db="EMBL/GenBank/DDBJ databases">
        <title>Genome assembly of the deep-sea coral Lophelia pertusa.</title>
        <authorList>
            <person name="Herrera S."/>
            <person name="Cordes E."/>
        </authorList>
    </citation>
    <scope>NUCLEOTIDE SEQUENCE</scope>
    <source>
        <strain evidence="8">USNM1676648</strain>
        <tissue evidence="8">Polyp</tissue>
    </source>
</reference>
<evidence type="ECO:0000259" key="7">
    <source>
        <dbReference type="Pfam" id="PF00076"/>
    </source>
</evidence>
<gene>
    <name evidence="8" type="primary">ABT1</name>
    <name evidence="8" type="ORF">OS493_026835</name>
</gene>
<dbReference type="PANTHER" id="PTHR12311:SF7">
    <property type="entry name" value="ACTIVATOR OF BASAL TRANSCRIPTION 1"/>
    <property type="match status" value="1"/>
</dbReference>
<dbReference type="GO" id="GO:0000472">
    <property type="term" value="P:endonucleolytic cleavage to generate mature 5'-end of SSU-rRNA from (SSU-rRNA, 5.8S rRNA, LSU-rRNA)"/>
    <property type="evidence" value="ECO:0007669"/>
    <property type="project" value="TreeGrafter"/>
</dbReference>
<dbReference type="SUPFAM" id="SSF54928">
    <property type="entry name" value="RNA-binding domain, RBD"/>
    <property type="match status" value="1"/>
</dbReference>
<comment type="similarity">
    <text evidence="2">Belongs to the ESF2/ABP1 family.</text>
</comment>
<dbReference type="GO" id="GO:0000447">
    <property type="term" value="P:endonucleolytic cleavage in ITS1 to separate SSU-rRNA from 5.8S rRNA and LSU-rRNA from tricistronic rRNA transcript (SSU-rRNA, 5.8S rRNA, LSU-rRNA)"/>
    <property type="evidence" value="ECO:0007669"/>
    <property type="project" value="TreeGrafter"/>
</dbReference>
<comment type="caution">
    <text evidence="8">The sequence shown here is derived from an EMBL/GenBank/DDBJ whole genome shotgun (WGS) entry which is preliminary data.</text>
</comment>
<dbReference type="GO" id="GO:0005730">
    <property type="term" value="C:nucleolus"/>
    <property type="evidence" value="ECO:0007669"/>
    <property type="project" value="UniProtKB-SubCell"/>
</dbReference>
<dbReference type="Gene3D" id="3.30.70.330">
    <property type="match status" value="1"/>
</dbReference>
<evidence type="ECO:0000256" key="6">
    <source>
        <dbReference type="SAM" id="MobiDB-lite"/>
    </source>
</evidence>
<evidence type="ECO:0000256" key="5">
    <source>
        <dbReference type="ARBA" id="ARBA00023242"/>
    </source>
</evidence>
<keyword evidence="5" id="KW-0539">Nucleus</keyword>
<dbReference type="InterPro" id="IPR012677">
    <property type="entry name" value="Nucleotide-bd_a/b_plait_sf"/>
</dbReference>
<evidence type="ECO:0000256" key="4">
    <source>
        <dbReference type="ARBA" id="ARBA00022884"/>
    </source>
</evidence>
<dbReference type="GO" id="GO:0034462">
    <property type="term" value="P:small-subunit processome assembly"/>
    <property type="evidence" value="ECO:0007669"/>
    <property type="project" value="TreeGrafter"/>
</dbReference>
<dbReference type="GO" id="GO:0000480">
    <property type="term" value="P:endonucleolytic cleavage in 5'-ETS of tricistronic rRNA transcript (SSU-rRNA, 5.8S rRNA, LSU-rRNA)"/>
    <property type="evidence" value="ECO:0007669"/>
    <property type="project" value="TreeGrafter"/>
</dbReference>
<feature type="region of interest" description="Disordered" evidence="6">
    <location>
        <begin position="1"/>
        <end position="22"/>
    </location>
</feature>
<feature type="region of interest" description="Disordered" evidence="6">
    <location>
        <begin position="171"/>
        <end position="233"/>
    </location>
</feature>
<feature type="domain" description="RRM" evidence="7">
    <location>
        <begin position="26"/>
        <end position="106"/>
    </location>
</feature>
<dbReference type="CDD" id="cd12263">
    <property type="entry name" value="RRM_ABT1_like"/>
    <property type="match status" value="1"/>
</dbReference>
<dbReference type="InterPro" id="IPR000504">
    <property type="entry name" value="RRM_dom"/>
</dbReference>
<evidence type="ECO:0000256" key="2">
    <source>
        <dbReference type="ARBA" id="ARBA00005819"/>
    </source>
</evidence>
<dbReference type="Proteomes" id="UP001163046">
    <property type="component" value="Unassembled WGS sequence"/>
</dbReference>
<dbReference type="OrthoDB" id="287393at2759"/>
<accession>A0A9W9ZPM1</accession>
<dbReference type="InterPro" id="IPR039119">
    <property type="entry name" value="ABT1/Esf2"/>
</dbReference>
<dbReference type="GO" id="GO:0003723">
    <property type="term" value="F:RNA binding"/>
    <property type="evidence" value="ECO:0007669"/>
    <property type="project" value="UniProtKB-KW"/>
</dbReference>
<proteinExistence type="inferred from homology"/>
<evidence type="ECO:0000313" key="9">
    <source>
        <dbReference type="Proteomes" id="UP001163046"/>
    </source>
</evidence>
<dbReference type="Pfam" id="PF00076">
    <property type="entry name" value="RRM_1"/>
    <property type="match status" value="1"/>
</dbReference>
<evidence type="ECO:0000256" key="3">
    <source>
        <dbReference type="ARBA" id="ARBA00020737"/>
    </source>
</evidence>
<protein>
    <recommendedName>
        <fullName evidence="3">Activator of basal transcription 1</fullName>
    </recommendedName>
</protein>
<keyword evidence="4" id="KW-0694">RNA-binding</keyword>
<keyword evidence="9" id="KW-1185">Reference proteome</keyword>
<organism evidence="8 9">
    <name type="scientific">Desmophyllum pertusum</name>
    <dbReference type="NCBI Taxonomy" id="174260"/>
    <lineage>
        <taxon>Eukaryota</taxon>
        <taxon>Metazoa</taxon>
        <taxon>Cnidaria</taxon>
        <taxon>Anthozoa</taxon>
        <taxon>Hexacorallia</taxon>
        <taxon>Scleractinia</taxon>
        <taxon>Caryophylliina</taxon>
        <taxon>Caryophylliidae</taxon>
        <taxon>Desmophyllum</taxon>
    </lineage>
</organism>